<proteinExistence type="predicted"/>
<evidence type="ECO:0000256" key="3">
    <source>
        <dbReference type="ARBA" id="ARBA00022989"/>
    </source>
</evidence>
<dbReference type="PANTHER" id="PTHR43077:SF5">
    <property type="entry name" value="PHAGE INFECTION PROTEIN"/>
    <property type="match status" value="1"/>
</dbReference>
<keyword evidence="3 5" id="KW-1133">Transmembrane helix</keyword>
<feature type="transmembrane region" description="Helical" evidence="5">
    <location>
        <begin position="306"/>
        <end position="329"/>
    </location>
</feature>
<feature type="transmembrane region" description="Helical" evidence="5">
    <location>
        <begin position="358"/>
        <end position="378"/>
    </location>
</feature>
<keyword evidence="4 5" id="KW-0472">Membrane</keyword>
<dbReference type="EMBL" id="JBHUMY010000016">
    <property type="protein sequence ID" value="MFD2661760.1"/>
    <property type="molecule type" value="Genomic_DNA"/>
</dbReference>
<organism evidence="7 8">
    <name type="scientific">Paenibacillus thailandensis</name>
    <dbReference type="NCBI Taxonomy" id="393250"/>
    <lineage>
        <taxon>Bacteria</taxon>
        <taxon>Bacillati</taxon>
        <taxon>Bacillota</taxon>
        <taxon>Bacilli</taxon>
        <taxon>Bacillales</taxon>
        <taxon>Paenibacillaceae</taxon>
        <taxon>Paenibacillus</taxon>
    </lineage>
</organism>
<evidence type="ECO:0000259" key="6">
    <source>
        <dbReference type="Pfam" id="PF12698"/>
    </source>
</evidence>
<feature type="transmembrane region" description="Helical" evidence="5">
    <location>
        <begin position="274"/>
        <end position="299"/>
    </location>
</feature>
<feature type="domain" description="ABC-2 type transporter transmembrane" evidence="6">
    <location>
        <begin position="14"/>
        <end position="377"/>
    </location>
</feature>
<dbReference type="Gene3D" id="3.40.1710.10">
    <property type="entry name" value="abc type-2 transporter like domain"/>
    <property type="match status" value="1"/>
</dbReference>
<dbReference type="InterPro" id="IPR051328">
    <property type="entry name" value="T7SS_ABC-Transporter"/>
</dbReference>
<comment type="subcellular location">
    <subcellularLocation>
        <location evidence="1">Membrane</location>
        <topology evidence="1">Multi-pass membrane protein</topology>
    </subcellularLocation>
</comment>
<feature type="transmembrane region" description="Helical" evidence="5">
    <location>
        <begin position="207"/>
        <end position="226"/>
    </location>
</feature>
<evidence type="ECO:0000256" key="4">
    <source>
        <dbReference type="ARBA" id="ARBA00023136"/>
    </source>
</evidence>
<keyword evidence="8" id="KW-1185">Reference proteome</keyword>
<evidence type="ECO:0000256" key="5">
    <source>
        <dbReference type="SAM" id="Phobius"/>
    </source>
</evidence>
<evidence type="ECO:0000256" key="1">
    <source>
        <dbReference type="ARBA" id="ARBA00004141"/>
    </source>
</evidence>
<protein>
    <submittedName>
        <fullName evidence="7">YhgE/Pip domain-containing protein</fullName>
    </submittedName>
</protein>
<dbReference type="Pfam" id="PF12698">
    <property type="entry name" value="ABC2_membrane_3"/>
    <property type="match status" value="1"/>
</dbReference>
<feature type="transmembrane region" description="Helical" evidence="5">
    <location>
        <begin position="238"/>
        <end position="262"/>
    </location>
</feature>
<accession>A0ABW5R095</accession>
<name>A0ABW5R095_9BACL</name>
<keyword evidence="2 5" id="KW-0812">Transmembrane</keyword>
<dbReference type="InterPro" id="IPR013525">
    <property type="entry name" value="ABC2_TM"/>
</dbReference>
<gene>
    <name evidence="7" type="ORF">ACFSW5_16015</name>
</gene>
<sequence length="398" mass="42624">MNFMKNKLLLLAPVIALVIIFIFSLAQIPSAKQSPKGLPIAIVNEDGGVDIPGQGNRNFGQQVADMIAKMTAQTAGDKEPAVKWIAVPDAERAKEGMNRQEYYGALVIPEDYSRKQASLHTPAPSPPSIEIYVNQGMNAMASNIVTQLLNGIVDNMNHNVSAGLAEGIIKQGGTLTAEQAAVLASPITKNVHVVNQTGTSANAPVAMFQPLWIASLAGAALIWLSLKRSETSGRKGKTAAVSAQVLAGAIAAVAIGFGLAWFADGMLGFDIPRFIDTALFLSVASFSFLFMILAVLLWLGMAGIPIFILLMFFGAPLLALAPEAMPAFYRDWVFPWLPMRFMTDGLRELLFFGKEFEWSLPVSVLVWIGLGSILAALLSPLKPVARKETKGRAAESAS</sequence>
<evidence type="ECO:0000313" key="7">
    <source>
        <dbReference type="EMBL" id="MFD2661760.1"/>
    </source>
</evidence>
<evidence type="ECO:0000313" key="8">
    <source>
        <dbReference type="Proteomes" id="UP001597493"/>
    </source>
</evidence>
<reference evidence="8" key="1">
    <citation type="journal article" date="2019" name="Int. J. Syst. Evol. Microbiol.">
        <title>The Global Catalogue of Microorganisms (GCM) 10K type strain sequencing project: providing services to taxonomists for standard genome sequencing and annotation.</title>
        <authorList>
            <consortium name="The Broad Institute Genomics Platform"/>
            <consortium name="The Broad Institute Genome Sequencing Center for Infectious Disease"/>
            <person name="Wu L."/>
            <person name="Ma J."/>
        </authorList>
    </citation>
    <scope>NUCLEOTIDE SEQUENCE [LARGE SCALE GENOMIC DNA]</scope>
    <source>
        <strain evidence="8">TISTR 1827</strain>
    </source>
</reference>
<dbReference type="RefSeq" id="WP_379275010.1">
    <property type="nucleotide sequence ID" value="NZ_JBHUGT010000012.1"/>
</dbReference>
<comment type="caution">
    <text evidence="7">The sequence shown here is derived from an EMBL/GenBank/DDBJ whole genome shotgun (WGS) entry which is preliminary data.</text>
</comment>
<dbReference type="Proteomes" id="UP001597493">
    <property type="component" value="Unassembled WGS sequence"/>
</dbReference>
<evidence type="ECO:0000256" key="2">
    <source>
        <dbReference type="ARBA" id="ARBA00022692"/>
    </source>
</evidence>
<dbReference type="PANTHER" id="PTHR43077">
    <property type="entry name" value="TRANSPORT PERMEASE YVFS-RELATED"/>
    <property type="match status" value="1"/>
</dbReference>